<feature type="binding site" evidence="5">
    <location>
        <begin position="59"/>
        <end position="61"/>
    </location>
    <ligand>
        <name>AMP</name>
        <dbReference type="ChEBI" id="CHEBI:456215"/>
    </ligand>
</feature>
<evidence type="ECO:0000256" key="1">
    <source>
        <dbReference type="ARBA" id="ARBA00022679"/>
    </source>
</evidence>
<evidence type="ECO:0000256" key="4">
    <source>
        <dbReference type="ARBA" id="ARBA00022777"/>
    </source>
</evidence>
<feature type="binding site" evidence="5">
    <location>
        <position position="174"/>
    </location>
    <ligand>
        <name>ATP</name>
        <dbReference type="ChEBI" id="CHEBI:30616"/>
    </ligand>
</feature>
<dbReference type="Pfam" id="PF00406">
    <property type="entry name" value="ADK"/>
    <property type="match status" value="1"/>
</dbReference>
<dbReference type="Proteomes" id="UP000595053">
    <property type="component" value="Chromosome"/>
</dbReference>
<feature type="binding site" evidence="5">
    <location>
        <position position="38"/>
    </location>
    <ligand>
        <name>AMP</name>
        <dbReference type="ChEBI" id="CHEBI:456215"/>
    </ligand>
</feature>
<feature type="region of interest" description="NMP" evidence="5">
    <location>
        <begin position="32"/>
        <end position="61"/>
    </location>
</feature>
<keyword evidence="2 5" id="KW-0545">Nucleotide biosynthesis</keyword>
<dbReference type="PANTHER" id="PTHR23359">
    <property type="entry name" value="NUCLEOTIDE KINASE"/>
    <property type="match status" value="1"/>
</dbReference>
<reference evidence="10 11" key="1">
    <citation type="submission" date="2020-10" db="EMBL/GenBank/DDBJ databases">
        <title>Trueperella pecoris sp. nov. isolated from bovine and porcine specimens.</title>
        <authorList>
            <person name="Schoenecker L."/>
            <person name="Schnydrig P."/>
            <person name="Brodard I."/>
            <person name="Thomann A."/>
            <person name="Hemphill A."/>
            <person name="Rodriguez-Campos S."/>
            <person name="Perreten V."/>
            <person name="Jores J."/>
            <person name="Kittl S."/>
        </authorList>
    </citation>
    <scope>NUCLEOTIDE SEQUENCE [LARGE SCALE GENOMIC DNA]</scope>
    <source>
        <strain evidence="8 11">15A0121</strain>
        <strain evidence="9 10">19OD0592</strain>
    </source>
</reference>
<organism evidence="8 11">
    <name type="scientific">Trueperella pecoris</name>
    <dbReference type="NCBI Taxonomy" id="2733571"/>
    <lineage>
        <taxon>Bacteria</taxon>
        <taxon>Bacillati</taxon>
        <taxon>Actinomycetota</taxon>
        <taxon>Actinomycetes</taxon>
        <taxon>Actinomycetales</taxon>
        <taxon>Actinomycetaceae</taxon>
        <taxon>Trueperella</taxon>
    </lineage>
</organism>
<protein>
    <recommendedName>
        <fullName evidence="5 7">Adenylate kinase</fullName>
        <shortName evidence="5">AK</shortName>
        <ecNumber evidence="5 7">2.7.4.3</ecNumber>
    </recommendedName>
    <alternativeName>
        <fullName evidence="5">ATP-AMP transphosphorylase</fullName>
    </alternativeName>
    <alternativeName>
        <fullName evidence="5">ATP:AMP phosphotransferase</fullName>
    </alternativeName>
    <alternativeName>
        <fullName evidence="5">Adenylate monophosphate kinase</fullName>
    </alternativeName>
</protein>
<comment type="pathway">
    <text evidence="5">Purine metabolism; AMP biosynthesis via salvage pathway; AMP from ADP: step 1/1.</text>
</comment>
<evidence type="ECO:0000313" key="9">
    <source>
        <dbReference type="EMBL" id="QOR47173.1"/>
    </source>
</evidence>
<dbReference type="CDD" id="cd01428">
    <property type="entry name" value="ADK"/>
    <property type="match status" value="1"/>
</dbReference>
<keyword evidence="5" id="KW-0963">Cytoplasm</keyword>
<feature type="binding site" evidence="5">
    <location>
        <begin position="87"/>
        <end position="90"/>
    </location>
    <ligand>
        <name>AMP</name>
        <dbReference type="ChEBI" id="CHEBI:456215"/>
    </ligand>
</feature>
<comment type="subcellular location">
    <subcellularLocation>
        <location evidence="5 7">Cytoplasm</location>
    </subcellularLocation>
</comment>
<evidence type="ECO:0000313" key="8">
    <source>
        <dbReference type="EMBL" id="QOR45127.1"/>
    </source>
</evidence>
<dbReference type="PRINTS" id="PR00094">
    <property type="entry name" value="ADENYLTKNASE"/>
</dbReference>
<dbReference type="NCBIfam" id="NF011104">
    <property type="entry name" value="PRK14531.1"/>
    <property type="match status" value="1"/>
</dbReference>
<accession>A0A7M1QVE2</accession>
<dbReference type="NCBIfam" id="NF011105">
    <property type="entry name" value="PRK14532.1"/>
    <property type="match status" value="1"/>
</dbReference>
<dbReference type="NCBIfam" id="NF011100">
    <property type="entry name" value="PRK14527.1"/>
    <property type="match status" value="1"/>
</dbReference>
<evidence type="ECO:0000256" key="5">
    <source>
        <dbReference type="HAMAP-Rule" id="MF_00235"/>
    </source>
</evidence>
<dbReference type="UniPathway" id="UPA00588">
    <property type="reaction ID" value="UER00649"/>
</dbReference>
<comment type="function">
    <text evidence="5">Catalyzes the reversible transfer of the terminal phosphate group between ATP and AMP. Plays an important role in cellular energy homeostasis and in adenine nucleotide metabolism.</text>
</comment>
<evidence type="ECO:0000256" key="6">
    <source>
        <dbReference type="RuleBase" id="RU003330"/>
    </source>
</evidence>
<dbReference type="NCBIfam" id="NF001381">
    <property type="entry name" value="PRK00279.1-3"/>
    <property type="match status" value="1"/>
</dbReference>
<dbReference type="Gene3D" id="3.40.50.300">
    <property type="entry name" value="P-loop containing nucleotide triphosphate hydrolases"/>
    <property type="match status" value="1"/>
</dbReference>
<dbReference type="SUPFAM" id="SSF52540">
    <property type="entry name" value="P-loop containing nucleoside triphosphate hydrolases"/>
    <property type="match status" value="1"/>
</dbReference>
<gene>
    <name evidence="5" type="primary">adk</name>
    <name evidence="8" type="ORF">INS88_07515</name>
    <name evidence="9" type="ORF">INS90_07845</name>
</gene>
<feature type="binding site" evidence="5">
    <location>
        <begin position="12"/>
        <end position="17"/>
    </location>
    <ligand>
        <name>ATP</name>
        <dbReference type="ChEBI" id="CHEBI:30616"/>
    </ligand>
</feature>
<dbReference type="GO" id="GO:0004017">
    <property type="term" value="F:AMP kinase activity"/>
    <property type="evidence" value="ECO:0007669"/>
    <property type="project" value="UniProtKB-UniRule"/>
</dbReference>
<evidence type="ECO:0000313" key="11">
    <source>
        <dbReference type="Proteomes" id="UP000595053"/>
    </source>
</evidence>
<dbReference type="EMBL" id="CP063212">
    <property type="protein sequence ID" value="QOR47173.1"/>
    <property type="molecule type" value="Genomic_DNA"/>
</dbReference>
<proteinExistence type="inferred from homology"/>
<evidence type="ECO:0000256" key="3">
    <source>
        <dbReference type="ARBA" id="ARBA00022741"/>
    </source>
</evidence>
<comment type="catalytic activity">
    <reaction evidence="5 7">
        <text>AMP + ATP = 2 ADP</text>
        <dbReference type="Rhea" id="RHEA:12973"/>
        <dbReference type="ChEBI" id="CHEBI:30616"/>
        <dbReference type="ChEBI" id="CHEBI:456215"/>
        <dbReference type="ChEBI" id="CHEBI:456216"/>
        <dbReference type="EC" id="2.7.4.3"/>
    </reaction>
</comment>
<feature type="binding site" evidence="5">
    <location>
        <position position="129"/>
    </location>
    <ligand>
        <name>ATP</name>
        <dbReference type="ChEBI" id="CHEBI:30616"/>
    </ligand>
</feature>
<feature type="binding site" evidence="5">
    <location>
        <position position="146"/>
    </location>
    <ligand>
        <name>AMP</name>
        <dbReference type="ChEBI" id="CHEBI:456215"/>
    </ligand>
</feature>
<feature type="binding site" evidence="5">
    <location>
        <position position="94"/>
    </location>
    <ligand>
        <name>AMP</name>
        <dbReference type="ChEBI" id="CHEBI:456215"/>
    </ligand>
</feature>
<comment type="caution">
    <text evidence="5">Lacks conserved residue(s) required for the propagation of feature annotation.</text>
</comment>
<comment type="domain">
    <text evidence="5">Consists of three domains, a large central CORE domain and two small peripheral domains, NMPbind and LID, which undergo movements during catalysis. The LID domain closes over the site of phosphoryl transfer upon ATP binding. Assembling and dissambling the active center during each catalytic cycle provides an effective means to prevent ATP hydrolysis.</text>
</comment>
<dbReference type="Proteomes" id="UP000594961">
    <property type="component" value="Chromosome"/>
</dbReference>
<dbReference type="InterPro" id="IPR000850">
    <property type="entry name" value="Adenylat/UMP-CMP_kin"/>
</dbReference>
<dbReference type="GO" id="GO:0005737">
    <property type="term" value="C:cytoplasm"/>
    <property type="evidence" value="ECO:0007669"/>
    <property type="project" value="UniProtKB-SubCell"/>
</dbReference>
<keyword evidence="11" id="KW-1185">Reference proteome</keyword>
<name>A0A7M1QVE2_9ACTO</name>
<evidence type="ECO:0000256" key="7">
    <source>
        <dbReference type="RuleBase" id="RU003331"/>
    </source>
</evidence>
<evidence type="ECO:0000256" key="2">
    <source>
        <dbReference type="ARBA" id="ARBA00022727"/>
    </source>
</evidence>
<feature type="binding site" evidence="5">
    <location>
        <position position="33"/>
    </location>
    <ligand>
        <name>AMP</name>
        <dbReference type="ChEBI" id="CHEBI:456215"/>
    </ligand>
</feature>
<keyword evidence="1 5" id="KW-0808">Transferase</keyword>
<dbReference type="HAMAP" id="MF_00235">
    <property type="entry name" value="Adenylate_kinase_Adk"/>
    <property type="match status" value="1"/>
</dbReference>
<dbReference type="PROSITE" id="PS00113">
    <property type="entry name" value="ADENYLATE_KINASE"/>
    <property type="match status" value="1"/>
</dbReference>
<dbReference type="InterPro" id="IPR033690">
    <property type="entry name" value="Adenylat_kinase_CS"/>
</dbReference>
<dbReference type="GO" id="GO:0044209">
    <property type="term" value="P:AMP salvage"/>
    <property type="evidence" value="ECO:0007669"/>
    <property type="project" value="UniProtKB-UniRule"/>
</dbReference>
<keyword evidence="4 5" id="KW-0418">Kinase</keyword>
<dbReference type="EMBL" id="CP063213">
    <property type="protein sequence ID" value="QOR45127.1"/>
    <property type="molecule type" value="Genomic_DNA"/>
</dbReference>
<feature type="binding site" evidence="5">
    <location>
        <position position="135"/>
    </location>
    <ligand>
        <name>AMP</name>
        <dbReference type="ChEBI" id="CHEBI:456215"/>
    </ligand>
</feature>
<keyword evidence="5 7" id="KW-0067">ATP-binding</keyword>
<dbReference type="InterPro" id="IPR027417">
    <property type="entry name" value="P-loop_NTPase"/>
</dbReference>
<dbReference type="RefSeq" id="WP_193327119.1">
    <property type="nucleotide sequence ID" value="NZ_CP053291.1"/>
</dbReference>
<sequence length="199" mass="22084">MNYRLVIVGPPGAGKGTQAEGFSESLDIPWISTGQAFRDVLASGSELGELIGSYINKGNLVPDDLTDRLVADRLDQNGASNGFLLDGYPRTLDQVEALDRMLEEREAPLDAVIELQIPDEQIVSRLLNRAKVEGRKDDTEEVIRHRIDVYHAKTQPLLDVYRERGLVVGVDGMGTIDEVRERMVANFEKFMAAEGRDAE</sequence>
<comment type="subunit">
    <text evidence="5 7">Monomer.</text>
</comment>
<keyword evidence="3 5" id="KW-0547">Nucleotide-binding</keyword>
<dbReference type="EC" id="2.7.4.3" evidence="5 7"/>
<dbReference type="AlphaFoldDB" id="A0A7M1QVE2"/>
<comment type="similarity">
    <text evidence="5 6">Belongs to the adenylate kinase family.</text>
</comment>
<evidence type="ECO:0000313" key="10">
    <source>
        <dbReference type="Proteomes" id="UP000594961"/>
    </source>
</evidence>
<dbReference type="GO" id="GO:0005524">
    <property type="term" value="F:ATP binding"/>
    <property type="evidence" value="ECO:0007669"/>
    <property type="project" value="UniProtKB-UniRule"/>
</dbReference>